<comment type="caution">
    <text evidence="5">Lacks conserved residue(s) required for the propagation of feature annotation.</text>
</comment>
<keyword evidence="2 5" id="KW-0812">Transmembrane</keyword>
<comment type="similarity">
    <text evidence="5">Belongs to the UPF0344 family.</text>
</comment>
<dbReference type="Pfam" id="PF07457">
    <property type="entry name" value="DUF1516"/>
    <property type="match status" value="1"/>
</dbReference>
<evidence type="ECO:0000256" key="2">
    <source>
        <dbReference type="ARBA" id="ARBA00022692"/>
    </source>
</evidence>
<proteinExistence type="inferred from homology"/>
<reference evidence="6 7" key="1">
    <citation type="journal article" date="2019" name="Int. J. Syst. Evol. Microbiol.">
        <title>The Global Catalogue of Microorganisms (GCM) 10K type strain sequencing project: providing services to taxonomists for standard genome sequencing and annotation.</title>
        <authorList>
            <consortium name="The Broad Institute Genomics Platform"/>
            <consortium name="The Broad Institute Genome Sequencing Center for Infectious Disease"/>
            <person name="Wu L."/>
            <person name="Ma J."/>
        </authorList>
    </citation>
    <scope>NUCLEOTIDE SEQUENCE [LARGE SCALE GENOMIC DNA]</scope>
    <source>
        <strain evidence="6 7">JCM 12389</strain>
    </source>
</reference>
<keyword evidence="3 5" id="KW-1133">Transmembrane helix</keyword>
<evidence type="ECO:0000313" key="6">
    <source>
        <dbReference type="EMBL" id="GAA0491603.1"/>
    </source>
</evidence>
<keyword evidence="1 5" id="KW-1003">Cell membrane</keyword>
<evidence type="ECO:0000256" key="3">
    <source>
        <dbReference type="ARBA" id="ARBA00022989"/>
    </source>
</evidence>
<dbReference type="EMBL" id="BAAADO010000003">
    <property type="protein sequence ID" value="GAA0491603.1"/>
    <property type="molecule type" value="Genomic_DNA"/>
</dbReference>
<keyword evidence="7" id="KW-1185">Reference proteome</keyword>
<dbReference type="HAMAP" id="MF_01536">
    <property type="entry name" value="UPF0344"/>
    <property type="match status" value="1"/>
</dbReference>
<organism evidence="6 7">
    <name type="scientific">Salinibacillus aidingensis</name>
    <dbReference type="NCBI Taxonomy" id="237684"/>
    <lineage>
        <taxon>Bacteria</taxon>
        <taxon>Bacillati</taxon>
        <taxon>Bacillota</taxon>
        <taxon>Bacilli</taxon>
        <taxon>Bacillales</taxon>
        <taxon>Bacillaceae</taxon>
        <taxon>Salinibacillus</taxon>
    </lineage>
</organism>
<comment type="subcellular location">
    <subcellularLocation>
        <location evidence="5">Cell membrane</location>
        <topology evidence="5">Multi-pass membrane protein</topology>
    </subcellularLocation>
</comment>
<name>A0ABN1B735_9BACI</name>
<dbReference type="Proteomes" id="UP001500880">
    <property type="component" value="Unassembled WGS sequence"/>
</dbReference>
<evidence type="ECO:0000256" key="1">
    <source>
        <dbReference type="ARBA" id="ARBA00022475"/>
    </source>
</evidence>
<accession>A0ABN1B735</accession>
<gene>
    <name evidence="6" type="ORF">GCM10008986_17200</name>
</gene>
<evidence type="ECO:0000256" key="5">
    <source>
        <dbReference type="HAMAP-Rule" id="MF_01536"/>
    </source>
</evidence>
<sequence>MTHLHITAWVLALILFAIVLAFSNQSGKEKPAKILHMILRLDYLLILYSGGDLFANYGSMSGELIIKAIAGLWVIIAMEVIAVRKQKGGATKSWWTQLVIAFIIALVLGFGRLPYGVSLFG</sequence>
<feature type="transmembrane region" description="Helical" evidence="5">
    <location>
        <begin position="6"/>
        <end position="22"/>
    </location>
</feature>
<feature type="transmembrane region" description="Helical" evidence="5">
    <location>
        <begin position="64"/>
        <end position="82"/>
    </location>
</feature>
<dbReference type="InterPro" id="IPR010899">
    <property type="entry name" value="UPF0344"/>
</dbReference>
<evidence type="ECO:0000256" key="4">
    <source>
        <dbReference type="ARBA" id="ARBA00023136"/>
    </source>
</evidence>
<keyword evidence="4 5" id="KW-0472">Membrane</keyword>
<evidence type="ECO:0000313" key="7">
    <source>
        <dbReference type="Proteomes" id="UP001500880"/>
    </source>
</evidence>
<dbReference type="RefSeq" id="WP_343839795.1">
    <property type="nucleotide sequence ID" value="NZ_BAAADO010000003.1"/>
</dbReference>
<feature type="transmembrane region" description="Helical" evidence="5">
    <location>
        <begin position="94"/>
        <end position="115"/>
    </location>
</feature>
<comment type="caution">
    <text evidence="6">The sequence shown here is derived from an EMBL/GenBank/DDBJ whole genome shotgun (WGS) entry which is preliminary data.</text>
</comment>
<protein>
    <recommendedName>
        <fullName evidence="5">UPF0344 protein GCM10008986_17200</fullName>
    </recommendedName>
</protein>